<evidence type="ECO:0000313" key="4">
    <source>
        <dbReference type="Proteomes" id="UP000612055"/>
    </source>
</evidence>
<protein>
    <submittedName>
        <fullName evidence="3">Uncharacterized protein</fullName>
    </submittedName>
</protein>
<organism evidence="3 4">
    <name type="scientific">Edaphochlamys debaryana</name>
    <dbReference type="NCBI Taxonomy" id="47281"/>
    <lineage>
        <taxon>Eukaryota</taxon>
        <taxon>Viridiplantae</taxon>
        <taxon>Chlorophyta</taxon>
        <taxon>core chlorophytes</taxon>
        <taxon>Chlorophyceae</taxon>
        <taxon>CS clade</taxon>
        <taxon>Chlamydomonadales</taxon>
        <taxon>Chlamydomonadales incertae sedis</taxon>
        <taxon>Edaphochlamys</taxon>
    </lineage>
</organism>
<dbReference type="Proteomes" id="UP000612055">
    <property type="component" value="Unassembled WGS sequence"/>
</dbReference>
<dbReference type="PANTHER" id="PTHR13238">
    <property type="entry name" value="PROTEIN C21ORF59"/>
    <property type="match status" value="1"/>
</dbReference>
<name>A0A835XSE0_9CHLO</name>
<evidence type="ECO:0000256" key="2">
    <source>
        <dbReference type="SAM" id="MobiDB-lite"/>
    </source>
</evidence>
<keyword evidence="4" id="KW-1185">Reference proteome</keyword>
<gene>
    <name evidence="3" type="ORF">HYH03_012619</name>
</gene>
<proteinExistence type="inferred from homology"/>
<dbReference type="AlphaFoldDB" id="A0A835XSE0"/>
<dbReference type="InterPro" id="IPR021298">
    <property type="entry name" value="CFAP298"/>
</dbReference>
<dbReference type="Pfam" id="PF11069">
    <property type="entry name" value="CFAP298"/>
    <property type="match status" value="1"/>
</dbReference>
<reference evidence="3" key="1">
    <citation type="journal article" date="2020" name="bioRxiv">
        <title>Comparative genomics of Chlamydomonas.</title>
        <authorList>
            <person name="Craig R.J."/>
            <person name="Hasan A.R."/>
            <person name="Ness R.W."/>
            <person name="Keightley P.D."/>
        </authorList>
    </citation>
    <scope>NUCLEOTIDE SEQUENCE</scope>
    <source>
        <strain evidence="3">CCAP 11/70</strain>
    </source>
</reference>
<comment type="similarity">
    <text evidence="1">Belongs to the CFAP298 family.</text>
</comment>
<feature type="region of interest" description="Disordered" evidence="2">
    <location>
        <begin position="70"/>
        <end position="91"/>
    </location>
</feature>
<dbReference type="OrthoDB" id="276065at2759"/>
<evidence type="ECO:0000313" key="3">
    <source>
        <dbReference type="EMBL" id="KAG2488820.1"/>
    </source>
</evidence>
<evidence type="ECO:0000256" key="1">
    <source>
        <dbReference type="ARBA" id="ARBA00009619"/>
    </source>
</evidence>
<comment type="caution">
    <text evidence="3">The sequence shown here is derived from an EMBL/GenBank/DDBJ whole genome shotgun (WGS) entry which is preliminary data.</text>
</comment>
<accession>A0A835XSE0</accession>
<dbReference type="EMBL" id="JAEHOE010000079">
    <property type="protein sequence ID" value="KAG2488820.1"/>
    <property type="molecule type" value="Genomic_DNA"/>
</dbReference>
<dbReference type="PANTHER" id="PTHR13238:SF0">
    <property type="entry name" value="CILIA- AND FLAGELLA-ASSOCIATED PROTEIN 298"/>
    <property type="match status" value="1"/>
</dbReference>
<sequence>MVLLHMKRSDLDQFLFETTVNSTVDEVTRQLAEVHNLRHRIERLKAEGEELAKFGPAKRPDQQGIDQYQETSVEKGPHYTQDPTGRRTGNACDPEVAKVLVKTLEEAVAVAHKDNVAKKVALTLKALQEAVDNVRGAVMICYPMGLPEWDLVRQALEDREDLAGTSYAADDLPADVASLWFAGKQMLPEKKLSDYLGRHEKTKAVVKLQKKGQGAPSREPAVDQETQKAMMAWYYKKQEEQKKLQEDEDDAYTNSSWANPNSLKAHFAGVQAVRLPK</sequence>
<dbReference type="GO" id="GO:0003352">
    <property type="term" value="P:regulation of cilium movement"/>
    <property type="evidence" value="ECO:0007669"/>
    <property type="project" value="InterPro"/>
</dbReference>